<evidence type="ECO:0000313" key="3">
    <source>
        <dbReference type="EMBL" id="RKT58028.1"/>
    </source>
</evidence>
<gene>
    <name evidence="3" type="ORF">DFR40_1969</name>
</gene>
<name>A0A495WE16_9RHOO</name>
<dbReference type="GO" id="GO:0009279">
    <property type="term" value="C:cell outer membrane"/>
    <property type="evidence" value="ECO:0007669"/>
    <property type="project" value="UniProtKB-SubCell"/>
</dbReference>
<dbReference type="AlphaFoldDB" id="A0A495WE16"/>
<proteinExistence type="predicted"/>
<dbReference type="Gene3D" id="2.40.160.90">
    <property type="match status" value="1"/>
</dbReference>
<protein>
    <recommendedName>
        <fullName evidence="5">Transferrin-binding protein B C-lobe/N-lobe beta barrel domain-containing protein</fullName>
    </recommendedName>
</protein>
<keyword evidence="4" id="KW-1185">Reference proteome</keyword>
<evidence type="ECO:0000256" key="1">
    <source>
        <dbReference type="ARBA" id="ARBA00004442"/>
    </source>
</evidence>
<dbReference type="OrthoDB" id="9181173at2"/>
<comment type="caution">
    <text evidence="3">The sequence shown here is derived from an EMBL/GenBank/DDBJ whole genome shotgun (WGS) entry which is preliminary data.</text>
</comment>
<comment type="subcellular location">
    <subcellularLocation>
        <location evidence="1">Cell outer membrane</location>
    </subcellularLocation>
</comment>
<dbReference type="SUPFAM" id="SSF56925">
    <property type="entry name" value="OMPA-like"/>
    <property type="match status" value="1"/>
</dbReference>
<keyword evidence="2" id="KW-0732">Signal</keyword>
<reference evidence="3 4" key="1">
    <citation type="submission" date="2018-10" db="EMBL/GenBank/DDBJ databases">
        <title>Genomic Encyclopedia of Type Strains, Phase IV (KMG-IV): sequencing the most valuable type-strain genomes for metagenomic binning, comparative biology and taxonomic classification.</title>
        <authorList>
            <person name="Goeker M."/>
        </authorList>
    </citation>
    <scope>NUCLEOTIDE SEQUENCE [LARGE SCALE GENOMIC DNA]</scope>
    <source>
        <strain evidence="3 4">DSM 23841</strain>
    </source>
</reference>
<dbReference type="RefSeq" id="WP_121458301.1">
    <property type="nucleotide sequence ID" value="NZ_RBXP01000015.1"/>
</dbReference>
<dbReference type="Proteomes" id="UP000270626">
    <property type="component" value="Unassembled WGS sequence"/>
</dbReference>
<evidence type="ECO:0008006" key="5">
    <source>
        <dbReference type="Google" id="ProtNLM"/>
    </source>
</evidence>
<dbReference type="InterPro" id="IPR011250">
    <property type="entry name" value="OMP/PagP_B-barrel"/>
</dbReference>
<feature type="signal peptide" evidence="2">
    <location>
        <begin position="1"/>
        <end position="23"/>
    </location>
</feature>
<evidence type="ECO:0000313" key="4">
    <source>
        <dbReference type="Proteomes" id="UP000270626"/>
    </source>
</evidence>
<feature type="chain" id="PRO_5019817838" description="Transferrin-binding protein B C-lobe/N-lobe beta barrel domain-containing protein" evidence="2">
    <location>
        <begin position="24"/>
        <end position="484"/>
    </location>
</feature>
<sequence length="484" mass="51904">MKNTKTLIAAAISAILSASLAQAATFNEDDWKRTRSYANVTVADDSVDQWGPWSAFVEPAAGGPTINPLAFIGGGNSAPYRTLPEVQSPTLSNDNFCGTGNWCGYAIYSSNSDSPKRALVSEEGPSSNYAAGEFAMTLTPTPREELPAFAKFMFDEGGEGYAPDYPGTASWKLRTLDGTTEVASSGPLNAYFGGGSYNLAEYGQRLVWIPGRGFRWVPYQIVGEGQRYDNRDDGLHHFDAWGSGENGYAFASGFSHNRKADEASSYIPDTSMVVGYIPVPTRHGWDWYPIVKKVSPFTDAIRYSDENVAVGRIAAYTYGGGGESEMERRPMMNGIEGYYVAGLETSQEQLSALRANNITASYLGGSYDGNRQGYVAMQVKFGDATWNGSWYGGHDAQAMNFNASGTISGSKISSNNISASQFNQSGTSYQGSVNGRIYGSDAASIGGVSSVQKVVSEQVVQTQNALFLVNKVAPVVTPSQTGNK</sequence>
<accession>A0A495WE16</accession>
<organism evidence="3 4">
    <name type="scientific">Azonexus fungiphilus</name>
    <dbReference type="NCBI Taxonomy" id="146940"/>
    <lineage>
        <taxon>Bacteria</taxon>
        <taxon>Pseudomonadati</taxon>
        <taxon>Pseudomonadota</taxon>
        <taxon>Betaproteobacteria</taxon>
        <taxon>Rhodocyclales</taxon>
        <taxon>Azonexaceae</taxon>
        <taxon>Azonexus</taxon>
    </lineage>
</organism>
<evidence type="ECO:0000256" key="2">
    <source>
        <dbReference type="SAM" id="SignalP"/>
    </source>
</evidence>
<dbReference type="EMBL" id="RBXP01000015">
    <property type="protein sequence ID" value="RKT58028.1"/>
    <property type="molecule type" value="Genomic_DNA"/>
</dbReference>